<dbReference type="EC" id="3.4.24.-" evidence="11"/>
<evidence type="ECO:0000256" key="9">
    <source>
        <dbReference type="ARBA" id="ARBA00023049"/>
    </source>
</evidence>
<dbReference type="PROSITE" id="PS50106">
    <property type="entry name" value="PDZ"/>
    <property type="match status" value="1"/>
</dbReference>
<dbReference type="SMART" id="SM00228">
    <property type="entry name" value="PDZ"/>
    <property type="match status" value="1"/>
</dbReference>
<dbReference type="CDD" id="cd06163">
    <property type="entry name" value="S2P-M50_PDZ_RseP-like"/>
    <property type="match status" value="1"/>
</dbReference>
<dbReference type="InterPro" id="IPR001478">
    <property type="entry name" value="PDZ"/>
</dbReference>
<feature type="transmembrane region" description="Helical" evidence="11">
    <location>
        <begin position="117"/>
        <end position="144"/>
    </location>
</feature>
<comment type="similarity">
    <text evidence="3 11">Belongs to the peptidase M50B family.</text>
</comment>
<dbReference type="GO" id="GO:0004222">
    <property type="term" value="F:metalloendopeptidase activity"/>
    <property type="evidence" value="ECO:0007669"/>
    <property type="project" value="InterPro"/>
</dbReference>
<dbReference type="Gene3D" id="2.30.42.10">
    <property type="match status" value="1"/>
</dbReference>
<keyword evidence="9 11" id="KW-0482">Metalloprotease</keyword>
<feature type="domain" description="PDZ" evidence="12">
    <location>
        <begin position="141"/>
        <end position="183"/>
    </location>
</feature>
<dbReference type="Pfam" id="PF02163">
    <property type="entry name" value="Peptidase_M50"/>
    <property type="match status" value="1"/>
</dbReference>
<dbReference type="NCBIfam" id="TIGR00054">
    <property type="entry name" value="RIP metalloprotease RseP"/>
    <property type="match status" value="1"/>
</dbReference>
<feature type="transmembrane region" description="Helical" evidence="11">
    <location>
        <begin position="343"/>
        <end position="361"/>
    </location>
</feature>
<dbReference type="CDD" id="cd23081">
    <property type="entry name" value="cpPDZ_EcRseP-like"/>
    <property type="match status" value="1"/>
</dbReference>
<comment type="cofactor">
    <cofactor evidence="1 11">
        <name>Zn(2+)</name>
        <dbReference type="ChEBI" id="CHEBI:29105"/>
    </cofactor>
</comment>
<dbReference type="PANTHER" id="PTHR42837:SF2">
    <property type="entry name" value="MEMBRANE METALLOPROTEASE ARASP2, CHLOROPLASTIC-RELATED"/>
    <property type="match status" value="1"/>
</dbReference>
<evidence type="ECO:0000256" key="10">
    <source>
        <dbReference type="ARBA" id="ARBA00023136"/>
    </source>
</evidence>
<keyword evidence="8 11" id="KW-1133">Transmembrane helix</keyword>
<evidence type="ECO:0000256" key="8">
    <source>
        <dbReference type="ARBA" id="ARBA00022989"/>
    </source>
</evidence>
<comment type="subcellular location">
    <subcellularLocation>
        <location evidence="2">Membrane</location>
        <topology evidence="2">Multi-pass membrane protein</topology>
    </subcellularLocation>
</comment>
<protein>
    <recommendedName>
        <fullName evidence="11">Zinc metalloprotease</fullName>
        <ecNumber evidence="11">3.4.24.-</ecNumber>
    </recommendedName>
</protein>
<dbReference type="PANTHER" id="PTHR42837">
    <property type="entry name" value="REGULATOR OF SIGMA-E PROTEASE RSEP"/>
    <property type="match status" value="1"/>
</dbReference>
<dbReference type="InterPro" id="IPR036034">
    <property type="entry name" value="PDZ_sf"/>
</dbReference>
<reference evidence="13 14" key="1">
    <citation type="submission" date="2019-03" db="EMBL/GenBank/DDBJ databases">
        <title>Metabolic potential of uncultured bacteria and archaea associated with petroleum seepage in deep-sea sediments.</title>
        <authorList>
            <person name="Dong X."/>
            <person name="Hubert C."/>
        </authorList>
    </citation>
    <scope>NUCLEOTIDE SEQUENCE [LARGE SCALE GENOMIC DNA]</scope>
    <source>
        <strain evidence="13">E29_bin52</strain>
    </source>
</reference>
<dbReference type="AlphaFoldDB" id="A0A523W1E1"/>
<gene>
    <name evidence="13" type="primary">rseP</name>
    <name evidence="13" type="ORF">E3J48_06215</name>
</gene>
<organism evidence="13 14">
    <name type="scientific">Aerophobetes bacterium</name>
    <dbReference type="NCBI Taxonomy" id="2030807"/>
    <lineage>
        <taxon>Bacteria</taxon>
        <taxon>Candidatus Aerophobota</taxon>
    </lineage>
</organism>
<accession>A0A523W1E1</accession>
<proteinExistence type="inferred from homology"/>
<evidence type="ECO:0000256" key="3">
    <source>
        <dbReference type="ARBA" id="ARBA00007931"/>
    </source>
</evidence>
<dbReference type="Proteomes" id="UP000319130">
    <property type="component" value="Unassembled WGS sequence"/>
</dbReference>
<comment type="caution">
    <text evidence="13">The sequence shown here is derived from an EMBL/GenBank/DDBJ whole genome shotgun (WGS) entry which is preliminary data.</text>
</comment>
<evidence type="ECO:0000256" key="4">
    <source>
        <dbReference type="ARBA" id="ARBA00022670"/>
    </source>
</evidence>
<evidence type="ECO:0000313" key="13">
    <source>
        <dbReference type="EMBL" id="TET60840.1"/>
    </source>
</evidence>
<feature type="transmembrane region" description="Helical" evidence="11">
    <location>
        <begin position="253"/>
        <end position="275"/>
    </location>
</feature>
<dbReference type="GO" id="GO:0016020">
    <property type="term" value="C:membrane"/>
    <property type="evidence" value="ECO:0007669"/>
    <property type="project" value="UniProtKB-SubCell"/>
</dbReference>
<evidence type="ECO:0000256" key="7">
    <source>
        <dbReference type="ARBA" id="ARBA00022833"/>
    </source>
</evidence>
<dbReference type="GO" id="GO:0006508">
    <property type="term" value="P:proteolysis"/>
    <property type="evidence" value="ECO:0007669"/>
    <property type="project" value="UniProtKB-KW"/>
</dbReference>
<dbReference type="Pfam" id="PF17820">
    <property type="entry name" value="PDZ_6"/>
    <property type="match status" value="1"/>
</dbReference>
<keyword evidence="10 11" id="KW-0472">Membrane</keyword>
<feature type="transmembrane region" description="Helical" evidence="11">
    <location>
        <begin position="27"/>
        <end position="44"/>
    </location>
</feature>
<dbReference type="EMBL" id="SOIZ01000280">
    <property type="protein sequence ID" value="TET60840.1"/>
    <property type="molecule type" value="Genomic_DNA"/>
</dbReference>
<evidence type="ECO:0000256" key="5">
    <source>
        <dbReference type="ARBA" id="ARBA00022692"/>
    </source>
</evidence>
<dbReference type="InterPro" id="IPR041489">
    <property type="entry name" value="PDZ_6"/>
</dbReference>
<evidence type="ECO:0000256" key="6">
    <source>
        <dbReference type="ARBA" id="ARBA00022801"/>
    </source>
</evidence>
<dbReference type="GO" id="GO:0046872">
    <property type="term" value="F:metal ion binding"/>
    <property type="evidence" value="ECO:0007669"/>
    <property type="project" value="UniProtKB-KW"/>
</dbReference>
<feature type="transmembrane region" description="Helical" evidence="11">
    <location>
        <begin position="296"/>
        <end position="318"/>
    </location>
</feature>
<evidence type="ECO:0000256" key="11">
    <source>
        <dbReference type="RuleBase" id="RU362031"/>
    </source>
</evidence>
<keyword evidence="11" id="KW-0479">Metal-binding</keyword>
<sequence length="371" mass="41497">MLTPVWRRFWKRTNGQGKKLESWWERLIVNAVFVIFVFVLLILPHEIGHFLMAKICGMKVDRFSFGLGPRLWGFKRGETEYRISAIPFGGYVKIAGMEPGDEHSERGFRKQPLGRRVLVLVAGSVTNYLVAVILLALTFMIGFYTFNLEEAIIGEVSEGSPAASSGLSPGDRIIEINDESIESWEDLAFSIKNSEEEVLKLKIQRNDRIFDMKVRPVFYPEAGRRMVGISPVRVLKREDPITSLAKGAQEAFVLTRVIFLAIWGMITGEVPIGGVRGPVGIAQFVGESVRMGVSSFLIVTALLSINIGLLNLFPIPALDGGRLLFLLLEGIRGKPLDLKKEELVHYIGFLILISLLFLVTYQDVVRLTMGD</sequence>
<keyword evidence="6 11" id="KW-0378">Hydrolase</keyword>
<dbReference type="InterPro" id="IPR008915">
    <property type="entry name" value="Peptidase_M50"/>
</dbReference>
<dbReference type="InterPro" id="IPR004387">
    <property type="entry name" value="Pept_M50_Zn"/>
</dbReference>
<evidence type="ECO:0000313" key="14">
    <source>
        <dbReference type="Proteomes" id="UP000319130"/>
    </source>
</evidence>
<keyword evidence="5 11" id="KW-0812">Transmembrane</keyword>
<keyword evidence="7 11" id="KW-0862">Zinc</keyword>
<name>A0A523W1E1_UNCAE</name>
<evidence type="ECO:0000256" key="2">
    <source>
        <dbReference type="ARBA" id="ARBA00004141"/>
    </source>
</evidence>
<dbReference type="SUPFAM" id="SSF50156">
    <property type="entry name" value="PDZ domain-like"/>
    <property type="match status" value="1"/>
</dbReference>
<evidence type="ECO:0000259" key="12">
    <source>
        <dbReference type="PROSITE" id="PS50106"/>
    </source>
</evidence>
<keyword evidence="4 13" id="KW-0645">Protease</keyword>
<evidence type="ECO:0000256" key="1">
    <source>
        <dbReference type="ARBA" id="ARBA00001947"/>
    </source>
</evidence>